<name>W8RU50_9RHOB</name>
<dbReference type="STRING" id="1294273.roselon_02426"/>
<evidence type="ECO:0000313" key="4">
    <source>
        <dbReference type="Proteomes" id="UP000019593"/>
    </source>
</evidence>
<evidence type="ECO:0000313" key="3">
    <source>
        <dbReference type="EMBL" id="AHM04753.1"/>
    </source>
</evidence>
<accession>W8RU50</accession>
<dbReference type="PATRIC" id="fig|1294273.3.peg.2397"/>
<dbReference type="Proteomes" id="UP000019593">
    <property type="component" value="Chromosome"/>
</dbReference>
<dbReference type="InterPro" id="IPR032876">
    <property type="entry name" value="J_dom"/>
</dbReference>
<dbReference type="KEGG" id="red:roselon_02426"/>
<feature type="domain" description="Tip attachment protein J" evidence="1">
    <location>
        <begin position="33"/>
        <end position="191"/>
    </location>
</feature>
<dbReference type="HOGENOM" id="CLU_007148_1_0_5"/>
<sequence>MVAEICEAAGLRPDEYDVSRLRGLVRGHLSGETESARARLQPLMLAHGFHAVEREGRVVFLPVAPRPAAVIEGDCTALDGEGVGGFTHIRAPQAETVGRLRLGYTEAEATYEGRVAEAVHPGDGADVVNDSSLPLALTGAEGQAIAERWLAEARVARDAVKLALPPSRRGLGAGDMIALADGSTWRIDRVEARGAREIEAVRVEPTTPEPSDEVEEAIQQSQFVPPLPVSAIFLDLPLLTGDEVAHAPHIAVAADPWPGTAAVYAAPGPDGFELNRLVEQGAVAGTLETPLFAATPGLWDRGGPLRLRIATGAPSGAEAAAVLNGANLAAIGSGDGADWEVIQFQGATLVGTDLWEIGLRLRGQQGSDATMPAIWPEGSLFVLLDGAVGQVDLPAAARGLARYWRVGPGRRAVDDPSYSETVLAFQGIGLRPYSPAHLRSRRIGAARAVTWIRRSRIDADSWEGLDVPLGEASEMYLLRILDATGLRREETLATPAFTYTDAMRAADGTAPAYSIEVAQVSDRFGPGPFARIEIDD</sequence>
<dbReference type="Pfam" id="PF13550">
    <property type="entry name" value="Phage-tail_3"/>
    <property type="match status" value="1"/>
</dbReference>
<dbReference type="Pfam" id="PF23666">
    <property type="entry name" value="Rcc01698_C"/>
    <property type="match status" value="1"/>
</dbReference>
<dbReference type="eggNOG" id="COG3391">
    <property type="taxonomic scope" value="Bacteria"/>
</dbReference>
<protein>
    <submittedName>
        <fullName evidence="3">GTA host specificity protein</fullName>
    </submittedName>
</protein>
<dbReference type="InterPro" id="IPR056490">
    <property type="entry name" value="Rcc01698_C"/>
</dbReference>
<reference evidence="3 4" key="1">
    <citation type="submission" date="2013-03" db="EMBL/GenBank/DDBJ databases">
        <authorList>
            <person name="Fiebig A."/>
            <person name="Goeker M."/>
            <person name="Klenk H.-P.P."/>
        </authorList>
    </citation>
    <scope>NUCLEOTIDE SEQUENCE [LARGE SCALE GENOMIC DNA]</scope>
    <source>
        <strain evidence="4">DSM 19469</strain>
    </source>
</reference>
<keyword evidence="4" id="KW-1185">Reference proteome</keyword>
<dbReference type="EMBL" id="CP004372">
    <property type="protein sequence ID" value="AHM04753.1"/>
    <property type="molecule type" value="Genomic_DNA"/>
</dbReference>
<proteinExistence type="predicted"/>
<dbReference type="AlphaFoldDB" id="W8RU50"/>
<organism evidence="3 4">
    <name type="scientific">Roseicyclus elongatus DSM 19469</name>
    <dbReference type="NCBI Taxonomy" id="1294273"/>
    <lineage>
        <taxon>Bacteria</taxon>
        <taxon>Pseudomonadati</taxon>
        <taxon>Pseudomonadota</taxon>
        <taxon>Alphaproteobacteria</taxon>
        <taxon>Rhodobacterales</taxon>
        <taxon>Roseobacteraceae</taxon>
        <taxon>Roseicyclus</taxon>
    </lineage>
</organism>
<gene>
    <name evidence="3" type="ORF">roselon_02426</name>
</gene>
<feature type="domain" description="Rcc01698-like C-terminal" evidence="2">
    <location>
        <begin position="282"/>
        <end position="382"/>
    </location>
</feature>
<evidence type="ECO:0000259" key="1">
    <source>
        <dbReference type="Pfam" id="PF13550"/>
    </source>
</evidence>
<evidence type="ECO:0000259" key="2">
    <source>
        <dbReference type="Pfam" id="PF23666"/>
    </source>
</evidence>